<proteinExistence type="inferred from homology"/>
<dbReference type="Pfam" id="PF00534">
    <property type="entry name" value="Glycos_transf_1"/>
    <property type="match status" value="1"/>
</dbReference>
<accession>A0ABQ0BCR4</accession>
<dbReference type="EMBL" id="BAABYW010000001">
    <property type="protein sequence ID" value="GAA6409236.1"/>
    <property type="molecule type" value="Genomic_DNA"/>
</dbReference>
<dbReference type="InterPro" id="IPR043148">
    <property type="entry name" value="TagF_C"/>
</dbReference>
<keyword evidence="6" id="KW-0472">Membrane</keyword>
<evidence type="ECO:0000313" key="8">
    <source>
        <dbReference type="EMBL" id="GAA6409236.1"/>
    </source>
</evidence>
<comment type="similarity">
    <text evidence="2">Belongs to the CDP-glycerol glycerophosphotransferase family.</text>
</comment>
<evidence type="ECO:0000256" key="1">
    <source>
        <dbReference type="ARBA" id="ARBA00004202"/>
    </source>
</evidence>
<evidence type="ECO:0000256" key="5">
    <source>
        <dbReference type="ARBA" id="ARBA00022944"/>
    </source>
</evidence>
<dbReference type="PANTHER" id="PTHR37316:SF3">
    <property type="entry name" value="TEICHOIC ACID GLYCEROL-PHOSPHATE TRANSFERASE"/>
    <property type="match status" value="1"/>
</dbReference>
<evidence type="ECO:0000256" key="6">
    <source>
        <dbReference type="ARBA" id="ARBA00023136"/>
    </source>
</evidence>
<gene>
    <name evidence="8" type="ORF">K040078D81_33530</name>
</gene>
<protein>
    <submittedName>
        <fullName evidence="8">Glycosyltransferase</fullName>
    </submittedName>
</protein>
<evidence type="ECO:0000256" key="3">
    <source>
        <dbReference type="ARBA" id="ARBA00022475"/>
    </source>
</evidence>
<dbReference type="SUPFAM" id="SSF53756">
    <property type="entry name" value="UDP-Glycosyltransferase/glycogen phosphorylase"/>
    <property type="match status" value="2"/>
</dbReference>
<keyword evidence="4" id="KW-0808">Transferase</keyword>
<evidence type="ECO:0000259" key="7">
    <source>
        <dbReference type="Pfam" id="PF00534"/>
    </source>
</evidence>
<dbReference type="InterPro" id="IPR001296">
    <property type="entry name" value="Glyco_trans_1"/>
</dbReference>
<dbReference type="Gene3D" id="3.40.50.11820">
    <property type="match status" value="1"/>
</dbReference>
<name>A0ABQ0BCR4_9FIRM</name>
<dbReference type="Gene3D" id="3.40.50.12580">
    <property type="match status" value="1"/>
</dbReference>
<dbReference type="PANTHER" id="PTHR37316">
    <property type="entry name" value="TEICHOIC ACID GLYCEROL-PHOSPHATE PRIMASE"/>
    <property type="match status" value="1"/>
</dbReference>
<sequence length="797" mass="92734">MQILIKVLKKLKSGTWFPFYNSFYERVSLDPNMIFLESRGGKALEGNIFSLCRELEKGQYKKFKLILAANKTSKKTIMQKLENYDLHINKIVETGGLQYYFYLSKARYLINDTSFPGRFIKKENQIYLNVWHGTPLKRMGRDNVDEVYSMGNVMRNLLAADYLLFPNEYMEEKMSEAYMLDNLYNGVVLHEGYPRNSIFFLRENGERMKKRLGYEGQQLIMYMPTFRGKADQIEVEGFGTRIHQHLHELDSRLSDEQTLLIKVHPFIQNQIEISQYSHIKPIPENIDSYEVLNACDVLITDYSSVMYDFAITKRKIILFAYDYEEYIRERGMYENITDYPFSMAETVDDIIRELGNDSGSVNKEFLMKYATYESRDAAEKICRQIFLEENCCTLGKMNKNNKKNILFYAGDLNQNGITSAFCSMMKYVDKSRYNYYISFRMQSVKAEPERTKRIPENVGVFPISSEMNMDLLTGFAQLFYIKAGCKGRLIMRRLHRAYKREWRKHFGNVGFEHVVHYNGYEAYITSLIEQAPCKNTIWVHNDMEREIALKKNHSRYLLEDVYKSYDSVVIVSEDIRQSTIRISGREDNIHVIENCHDYKSVIKRSKMPVSFDKNTLSTKTEDELIKILDGNSVKFINIGRYSPEKGHERLIKAFEQYWLKHRESNLIIIGGTGDSYSKTLELAGATAASEHIILIKSMSNPMPVLKRCDLFLLSSYYEGLGLVLLEADTLGIPVMACDVPGPRGFLRQHGGILLADSQEGILQGMTMFDRKKLTPMNVDYEKLNLESTRKFEELLTE</sequence>
<dbReference type="InterPro" id="IPR007554">
    <property type="entry name" value="Glycerophosphate_synth"/>
</dbReference>
<evidence type="ECO:0000313" key="9">
    <source>
        <dbReference type="Proteomes" id="UP001600943"/>
    </source>
</evidence>
<dbReference type="RefSeq" id="WP_390406759.1">
    <property type="nucleotide sequence ID" value="NZ_BAABYW010000001.1"/>
</dbReference>
<dbReference type="CDD" id="cd03811">
    <property type="entry name" value="GT4_GT28_WabH-like"/>
    <property type="match status" value="1"/>
</dbReference>
<reference evidence="8 9" key="1">
    <citation type="submission" date="2024-04" db="EMBL/GenBank/DDBJ databases">
        <title>Defined microbial consortia suppress multidrug-resistant proinflammatory Enterobacteriaceae via ecological control.</title>
        <authorList>
            <person name="Furuichi M."/>
            <person name="Kawaguchi T."/>
            <person name="Pust M."/>
            <person name="Yasuma K."/>
            <person name="Plichta D."/>
            <person name="Hasegawa N."/>
            <person name="Ohya T."/>
            <person name="Bhattarai S."/>
            <person name="Sasajima S."/>
            <person name="Aoto Y."/>
            <person name="Tuganbaev T."/>
            <person name="Yaginuma M."/>
            <person name="Ueda M."/>
            <person name="Okahashi N."/>
            <person name="Amafuji K."/>
            <person name="Kiridooshi Y."/>
            <person name="Sugita K."/>
            <person name="Strazar M."/>
            <person name="Skelly A."/>
            <person name="Suda W."/>
            <person name="Hattori M."/>
            <person name="Nakamoto N."/>
            <person name="Caballero S."/>
            <person name="Norman J."/>
            <person name="Olle B."/>
            <person name="Tanoue T."/>
            <person name="Arita M."/>
            <person name="Bucci V."/>
            <person name="Atarashi K."/>
            <person name="Xavier R."/>
            <person name="Honda K."/>
        </authorList>
    </citation>
    <scope>NUCLEOTIDE SEQUENCE [LARGE SCALE GENOMIC DNA]</scope>
    <source>
        <strain evidence="9">k04-0078-D8-1</strain>
    </source>
</reference>
<organism evidence="8 9">
    <name type="scientific">Blautia hominis</name>
    <dbReference type="NCBI Taxonomy" id="2025493"/>
    <lineage>
        <taxon>Bacteria</taxon>
        <taxon>Bacillati</taxon>
        <taxon>Bacillota</taxon>
        <taxon>Clostridia</taxon>
        <taxon>Lachnospirales</taxon>
        <taxon>Lachnospiraceae</taxon>
        <taxon>Blautia</taxon>
    </lineage>
</organism>
<dbReference type="Proteomes" id="UP001600943">
    <property type="component" value="Unassembled WGS sequence"/>
</dbReference>
<dbReference type="Pfam" id="PF04464">
    <property type="entry name" value="Glyphos_transf"/>
    <property type="match status" value="1"/>
</dbReference>
<keyword evidence="5" id="KW-0777">Teichoic acid biosynthesis</keyword>
<dbReference type="InterPro" id="IPR051612">
    <property type="entry name" value="Teichoic_Acid_Biosynth"/>
</dbReference>
<evidence type="ECO:0000256" key="2">
    <source>
        <dbReference type="ARBA" id="ARBA00010488"/>
    </source>
</evidence>
<keyword evidence="3" id="KW-1003">Cell membrane</keyword>
<comment type="caution">
    <text evidence="8">The sequence shown here is derived from an EMBL/GenBank/DDBJ whole genome shotgun (WGS) entry which is preliminary data.</text>
</comment>
<evidence type="ECO:0000256" key="4">
    <source>
        <dbReference type="ARBA" id="ARBA00022679"/>
    </source>
</evidence>
<feature type="domain" description="Glycosyl transferase family 1" evidence="7">
    <location>
        <begin position="629"/>
        <end position="756"/>
    </location>
</feature>
<comment type="subcellular location">
    <subcellularLocation>
        <location evidence="1">Cell membrane</location>
        <topology evidence="1">Peripheral membrane protein</topology>
    </subcellularLocation>
</comment>
<keyword evidence="9" id="KW-1185">Reference proteome</keyword>
<dbReference type="Gene3D" id="3.40.50.2000">
    <property type="entry name" value="Glycogen Phosphorylase B"/>
    <property type="match status" value="2"/>
</dbReference>
<dbReference type="InterPro" id="IPR043149">
    <property type="entry name" value="TagF_N"/>
</dbReference>